<comment type="subunit">
    <text evidence="14">Component of the phagocyte NADPH oxidase core complex/cytochrome b558 complex, composed of CYBB (heavy chain (beta)) and CYBA (light chain (alpha)). Component of the phagocyte NADPH oxidase complex composed of an obligatory core heterodimer formed by the membrane proteins CYBA and CYBB and the cytosolic regulatory subunits NCF1/p47-phox, NCF2/p67-phox, NCF4/p40-phox and the small GTPase RAC1 or RAC2. Interacts with NCF1 (via SH3 domain). Interacts with SH3PXD2A. Interacts with DUOX1, DUOX2 and TPO. Interacts with NOX4; this interaction mediates superoxide generation. Interacts with calprotectin (S100A8/9). Interacts with GBP7. Interacts with NOXO1. Forms a heterodimer with NOX3 and is essential for activity and cell membrane localization of NOX3. Interacts with NOX1.</text>
</comment>
<feature type="transmembrane region" description="Helical" evidence="16">
    <location>
        <begin position="20"/>
        <end position="37"/>
    </location>
</feature>
<keyword evidence="7 16" id="KW-0472">Membrane</keyword>
<dbReference type="PANTHER" id="PTHR15168">
    <property type="entry name" value="CYTOCHROME B-245 LIGHT CHAIN"/>
    <property type="match status" value="1"/>
</dbReference>
<accession>A0ABP0G1S7</accession>
<sequence>MPSQPVKRSIQWGIWGNETALLGAYVLTIGGVIGIVGGVTQNFLFWLPIGIYGLIFGILMSFLEYPRGKKSKGNTVTRWHQSCFSSMVSKLPVVSNYYYRAFIYFVVCLPTLIIVPTFLGSACVMIGCGIYFGAAAHGESWSPVVPRSQPQRTGGNVSEPPAQPPPRLPQHTGARYAT</sequence>
<evidence type="ECO:0000256" key="9">
    <source>
        <dbReference type="ARBA" id="ARBA00030298"/>
    </source>
</evidence>
<dbReference type="PANTHER" id="PTHR15168:SF0">
    <property type="entry name" value="CYTOCHROME B-245 LIGHT CHAIN"/>
    <property type="match status" value="1"/>
</dbReference>
<evidence type="ECO:0000256" key="7">
    <source>
        <dbReference type="ARBA" id="ARBA00023136"/>
    </source>
</evidence>
<evidence type="ECO:0000256" key="16">
    <source>
        <dbReference type="SAM" id="Phobius"/>
    </source>
</evidence>
<keyword evidence="5 16" id="KW-0812">Transmembrane</keyword>
<reference evidence="17 18" key="1">
    <citation type="submission" date="2024-02" db="EMBL/GenBank/DDBJ databases">
        <authorList>
            <person name="Daric V."/>
            <person name="Darras S."/>
        </authorList>
    </citation>
    <scope>NUCLEOTIDE SEQUENCE [LARGE SCALE GENOMIC DNA]</scope>
</reference>
<comment type="subcellular location">
    <subcellularLocation>
        <location evidence="1">Cell membrane</location>
    </subcellularLocation>
</comment>
<keyword evidence="18" id="KW-1185">Reference proteome</keyword>
<evidence type="ECO:0000256" key="11">
    <source>
        <dbReference type="ARBA" id="ARBA00031995"/>
    </source>
</evidence>
<dbReference type="EMBL" id="CAWYQH010000098">
    <property type="protein sequence ID" value="CAK8685017.1"/>
    <property type="molecule type" value="Genomic_DNA"/>
</dbReference>
<evidence type="ECO:0000256" key="12">
    <source>
        <dbReference type="ARBA" id="ARBA00032067"/>
    </source>
</evidence>
<gene>
    <name evidence="17" type="ORF">CVLEPA_LOCUS16181</name>
</gene>
<feature type="transmembrane region" description="Helical" evidence="16">
    <location>
        <begin position="97"/>
        <end position="119"/>
    </location>
</feature>
<feature type="region of interest" description="Disordered" evidence="15">
    <location>
        <begin position="143"/>
        <end position="178"/>
    </location>
</feature>
<dbReference type="InterPro" id="IPR007732">
    <property type="entry name" value="Cyt_b558_asu"/>
</dbReference>
<evidence type="ECO:0000256" key="6">
    <source>
        <dbReference type="ARBA" id="ARBA00022989"/>
    </source>
</evidence>
<protein>
    <recommendedName>
        <fullName evidence="3">Cytochrome b-245 light chain</fullName>
    </recommendedName>
    <alternativeName>
        <fullName evidence="11">Cytochrome b(558) alpha chain</fullName>
    </alternativeName>
    <alternativeName>
        <fullName evidence="10">Cytochrome b558 subunit alpha</fullName>
    </alternativeName>
    <alternativeName>
        <fullName evidence="13">Neutrophil cytochrome b 22 kDa polypeptide</fullName>
    </alternativeName>
    <alternativeName>
        <fullName evidence="12">Superoxide-generating NADPH oxidase light chain subunit</fullName>
    </alternativeName>
    <alternativeName>
        <fullName evidence="8">p22 phagocyte B-cytochrome</fullName>
    </alternativeName>
    <alternativeName>
        <fullName evidence="9">p22-phox</fullName>
    </alternativeName>
</protein>
<dbReference type="Proteomes" id="UP001642483">
    <property type="component" value="Unassembled WGS sequence"/>
</dbReference>
<name>A0ABP0G1S7_CLALP</name>
<dbReference type="Pfam" id="PF05038">
    <property type="entry name" value="Cytochrom_B558a"/>
    <property type="match status" value="1"/>
</dbReference>
<comment type="caution">
    <text evidence="17">The sequence shown here is derived from an EMBL/GenBank/DDBJ whole genome shotgun (WGS) entry which is preliminary data.</text>
</comment>
<evidence type="ECO:0000313" key="17">
    <source>
        <dbReference type="EMBL" id="CAK8685017.1"/>
    </source>
</evidence>
<evidence type="ECO:0000256" key="14">
    <source>
        <dbReference type="ARBA" id="ARBA00050017"/>
    </source>
</evidence>
<evidence type="ECO:0000256" key="13">
    <source>
        <dbReference type="ARBA" id="ARBA00033347"/>
    </source>
</evidence>
<evidence type="ECO:0000256" key="2">
    <source>
        <dbReference type="ARBA" id="ARBA00010590"/>
    </source>
</evidence>
<proteinExistence type="inferred from homology"/>
<evidence type="ECO:0000313" key="18">
    <source>
        <dbReference type="Proteomes" id="UP001642483"/>
    </source>
</evidence>
<keyword evidence="4" id="KW-1003">Cell membrane</keyword>
<evidence type="ECO:0000256" key="8">
    <source>
        <dbReference type="ARBA" id="ARBA00030106"/>
    </source>
</evidence>
<evidence type="ECO:0000256" key="10">
    <source>
        <dbReference type="ARBA" id="ARBA00031067"/>
    </source>
</evidence>
<keyword evidence="6 16" id="KW-1133">Transmembrane helix</keyword>
<evidence type="ECO:0000256" key="3">
    <source>
        <dbReference type="ARBA" id="ARBA00017733"/>
    </source>
</evidence>
<feature type="transmembrane region" description="Helical" evidence="16">
    <location>
        <begin position="43"/>
        <end position="63"/>
    </location>
</feature>
<comment type="similarity">
    <text evidence="2">Belongs to the p22phox family.</text>
</comment>
<evidence type="ECO:0000256" key="1">
    <source>
        <dbReference type="ARBA" id="ARBA00004236"/>
    </source>
</evidence>
<organism evidence="17 18">
    <name type="scientific">Clavelina lepadiformis</name>
    <name type="common">Light-bulb sea squirt</name>
    <name type="synonym">Ascidia lepadiformis</name>
    <dbReference type="NCBI Taxonomy" id="159417"/>
    <lineage>
        <taxon>Eukaryota</taxon>
        <taxon>Metazoa</taxon>
        <taxon>Chordata</taxon>
        <taxon>Tunicata</taxon>
        <taxon>Ascidiacea</taxon>
        <taxon>Aplousobranchia</taxon>
        <taxon>Clavelinidae</taxon>
        <taxon>Clavelina</taxon>
    </lineage>
</organism>
<evidence type="ECO:0000256" key="4">
    <source>
        <dbReference type="ARBA" id="ARBA00022475"/>
    </source>
</evidence>
<evidence type="ECO:0000256" key="15">
    <source>
        <dbReference type="SAM" id="MobiDB-lite"/>
    </source>
</evidence>
<evidence type="ECO:0000256" key="5">
    <source>
        <dbReference type="ARBA" id="ARBA00022692"/>
    </source>
</evidence>